<dbReference type="Proteomes" id="UP001497457">
    <property type="component" value="Chromosome 31b"/>
</dbReference>
<reference evidence="2 3" key="2">
    <citation type="submission" date="2024-10" db="EMBL/GenBank/DDBJ databases">
        <authorList>
            <person name="Ryan C."/>
        </authorList>
    </citation>
    <scope>NUCLEOTIDE SEQUENCE [LARGE SCALE GENOMIC DNA]</scope>
</reference>
<protein>
    <recommendedName>
        <fullName evidence="1">Disease resistance protein At4g27190-like leucine-rich repeats domain-containing protein</fullName>
    </recommendedName>
</protein>
<evidence type="ECO:0000313" key="3">
    <source>
        <dbReference type="Proteomes" id="UP001497457"/>
    </source>
</evidence>
<name>A0ABC9D6S3_9POAL</name>
<feature type="domain" description="Disease resistance protein At4g27190-like leucine-rich repeats" evidence="1">
    <location>
        <begin position="809"/>
        <end position="921"/>
    </location>
</feature>
<sequence>MQRKIAEELKLDSETMALFDKQDEEDDFNSVDHGSRDVIRGVSQVIAQTLVNRKFMMLFLNGSDDEVDVNRFGISPQSWTEHHAVVWTFKRRSLTINIGRYDEIRTNLRHTNVFLDCSGSDLISSEFRALVREEAASIVFRHPLMRGINLTTGTDLTTMVMKCCMYELFLQHSFHNVTGFDWVAHAPNYWTCDGIIKGDGTRKIGDLLHQDIHWVGGASWLGTMFERLMGDPEVPFFVVKDDISLFKKRSYRWISITSKNIKLHEHMKAILKSATSLFVALEKWDNPQILPDGLFKHCRNLGVLVMSHCAFSFISPPFVQCHGLRFLGLDHCTNDNTREGENSTNWSCLQSLWLLDLRYTEWGNILSAEKLDILINLRELNIEGFLCWQLTNRLWGRLPYLQKVRIIKPSRKEETSSIDCHNLFMDKKLDVEILDLSGNRDMENLPVSLSMAKSLQMLVLDGCDGLENVVVPDELRSSLRSFSFDGYGPANHWASSFKLHLGTSSERKQPPDLDKRDLKTSKISLKGCMQLENLFIRGLPNLVELDLSGCPIKMLDLTTMVANVPMLKWLFLLGCENLRMISWASYDPMELSHLEVVCIDTRPERAHGFTRPSIAQHKRVSLQLHAILVDARLARSLYSLVHHYENQRGYEDIYFNIHVTSSIEYGEGVQLETTSKDMIKPSIEQPHIHLRRYGDDAFSKIGDTPLLIFPQPPTQQLDRHVQIRRGSHGLESEFAHYYGLGYLLTQRAESLHMHDALTSASMHTGIWRRLRWCRLERCPNLCTVFPPGAYACDTLQIIYASDLLRADFIWSKGSRWHPAFENLQHLHLRSCPRLQFVLPVWVSSFPSLETLHVIHCGALTHVFVLDEVYPKEILVHGVPFPKLTTIHLHDLPKLQQIMGEVKMIAPAIETIRIRGCFVLRRLPALRGREPGLKRPAIETEKDVWDALEWDGLAAGHHPDLFEPSVHSRYYRRSRLLRGTVLR</sequence>
<proteinExistence type="predicted"/>
<dbReference type="PANTHER" id="PTHR33463">
    <property type="entry name" value="NB-ARC DOMAIN-CONTAINING PROTEIN-RELATED"/>
    <property type="match status" value="1"/>
</dbReference>
<dbReference type="InterPro" id="IPR050905">
    <property type="entry name" value="Plant_NBS-LRR"/>
</dbReference>
<dbReference type="PANTHER" id="PTHR33463:SF194">
    <property type="entry name" value="OS04G0431700 PROTEIN"/>
    <property type="match status" value="1"/>
</dbReference>
<organism evidence="2 3">
    <name type="scientific">Urochloa decumbens</name>
    <dbReference type="NCBI Taxonomy" id="240449"/>
    <lineage>
        <taxon>Eukaryota</taxon>
        <taxon>Viridiplantae</taxon>
        <taxon>Streptophyta</taxon>
        <taxon>Embryophyta</taxon>
        <taxon>Tracheophyta</taxon>
        <taxon>Spermatophyta</taxon>
        <taxon>Magnoliopsida</taxon>
        <taxon>Liliopsida</taxon>
        <taxon>Poales</taxon>
        <taxon>Poaceae</taxon>
        <taxon>PACMAD clade</taxon>
        <taxon>Panicoideae</taxon>
        <taxon>Panicodae</taxon>
        <taxon>Paniceae</taxon>
        <taxon>Melinidinae</taxon>
        <taxon>Urochloa</taxon>
    </lineage>
</organism>
<dbReference type="Gene3D" id="3.80.10.10">
    <property type="entry name" value="Ribonuclease Inhibitor"/>
    <property type="match status" value="3"/>
</dbReference>
<evidence type="ECO:0000313" key="2">
    <source>
        <dbReference type="EMBL" id="CAL5032071.1"/>
    </source>
</evidence>
<accession>A0ABC9D6S3</accession>
<dbReference type="InterPro" id="IPR032675">
    <property type="entry name" value="LRR_dom_sf"/>
</dbReference>
<dbReference type="AlphaFoldDB" id="A0ABC9D6S3"/>
<reference evidence="3" key="1">
    <citation type="submission" date="2024-06" db="EMBL/GenBank/DDBJ databases">
        <authorList>
            <person name="Ryan C."/>
        </authorList>
    </citation>
    <scope>NUCLEOTIDE SEQUENCE [LARGE SCALE GENOMIC DNA]</scope>
</reference>
<dbReference type="EMBL" id="OZ075141">
    <property type="protein sequence ID" value="CAL5032071.1"/>
    <property type="molecule type" value="Genomic_DNA"/>
</dbReference>
<evidence type="ECO:0000259" key="1">
    <source>
        <dbReference type="Pfam" id="PF23247"/>
    </source>
</evidence>
<gene>
    <name evidence="2" type="ORF">URODEC1_LOCUS82076</name>
</gene>
<keyword evidence="3" id="KW-1185">Reference proteome</keyword>
<dbReference type="Pfam" id="PF23247">
    <property type="entry name" value="LRR_RPS2"/>
    <property type="match status" value="1"/>
</dbReference>
<dbReference type="InterPro" id="IPR057135">
    <property type="entry name" value="At4g27190-like_LRR"/>
</dbReference>
<dbReference type="SUPFAM" id="SSF52058">
    <property type="entry name" value="L domain-like"/>
    <property type="match status" value="2"/>
</dbReference>